<feature type="chain" id="PRO_5043277197" description="SD-repeat containing protein B domain-containing protein" evidence="1">
    <location>
        <begin position="29"/>
        <end position="161"/>
    </location>
</feature>
<dbReference type="SUPFAM" id="SSF117074">
    <property type="entry name" value="Hypothetical protein PA1324"/>
    <property type="match status" value="1"/>
</dbReference>
<dbReference type="Gene3D" id="2.60.40.10">
    <property type="entry name" value="Immunoglobulins"/>
    <property type="match status" value="1"/>
</dbReference>
<evidence type="ECO:0000313" key="2">
    <source>
        <dbReference type="EMBL" id="PED12278.1"/>
    </source>
</evidence>
<proteinExistence type="predicted"/>
<evidence type="ECO:0008006" key="8">
    <source>
        <dbReference type="Google" id="ProtNLM"/>
    </source>
</evidence>
<dbReference type="InterPro" id="IPR013783">
    <property type="entry name" value="Ig-like_fold"/>
</dbReference>
<evidence type="ECO:0000313" key="6">
    <source>
        <dbReference type="Proteomes" id="UP000223445"/>
    </source>
</evidence>
<name>A0A9X4WV01_BACTU</name>
<sequence>MKTIKSITCMSVLLFIFTLFLPKNLAFAEEMDKVWDPEKGTISGYIWFDENEDGWIDPEEQTIAPEIGEIKLYLINENEEIVEEKIVSRLQNGQAHYYFEVEEGKYKIRAEFTEKGKYQLTRDGRDSFFNSTTNETRYYEIMKSYNIDSIQLGYKKLLKSI</sequence>
<dbReference type="EMBL" id="NUPM01000042">
    <property type="protein sequence ID" value="PGY99056.1"/>
    <property type="molecule type" value="Genomic_DNA"/>
</dbReference>
<evidence type="ECO:0000313" key="3">
    <source>
        <dbReference type="EMBL" id="PFJ38610.1"/>
    </source>
</evidence>
<gene>
    <name evidence="4" type="ORF">COE48_30675</name>
    <name evidence="3" type="ORF">COJ15_18270</name>
    <name evidence="2" type="ORF">CON01_22125</name>
</gene>
<dbReference type="Proteomes" id="UP000224003">
    <property type="component" value="Unassembled WGS sequence"/>
</dbReference>
<protein>
    <recommendedName>
        <fullName evidence="8">SD-repeat containing protein B domain-containing protein</fullName>
    </recommendedName>
</protein>
<dbReference type="Proteomes" id="UP000220127">
    <property type="component" value="Unassembled WGS sequence"/>
</dbReference>
<dbReference type="AlphaFoldDB" id="A0A9X4WV01"/>
<evidence type="ECO:0000256" key="1">
    <source>
        <dbReference type="SAM" id="SignalP"/>
    </source>
</evidence>
<comment type="caution">
    <text evidence="2">The sequence shown here is derived from an EMBL/GenBank/DDBJ whole genome shotgun (WGS) entry which is preliminary data.</text>
</comment>
<evidence type="ECO:0000313" key="5">
    <source>
        <dbReference type="Proteomes" id="UP000220127"/>
    </source>
</evidence>
<keyword evidence="1" id="KW-0732">Signal</keyword>
<dbReference type="EMBL" id="NUVX01000032">
    <property type="protein sequence ID" value="PFJ38610.1"/>
    <property type="molecule type" value="Genomic_DNA"/>
</dbReference>
<dbReference type="Proteomes" id="UP000223445">
    <property type="component" value="Unassembled WGS sequence"/>
</dbReference>
<dbReference type="EMBL" id="NVMD01000025">
    <property type="protein sequence ID" value="PED12278.1"/>
    <property type="molecule type" value="Genomic_DNA"/>
</dbReference>
<dbReference type="RefSeq" id="WP_000849082.1">
    <property type="nucleotide sequence ID" value="NZ_JBALLD010000002.1"/>
</dbReference>
<organism evidence="2 5">
    <name type="scientific">Bacillus thuringiensis</name>
    <dbReference type="NCBI Taxonomy" id="1428"/>
    <lineage>
        <taxon>Bacteria</taxon>
        <taxon>Bacillati</taxon>
        <taxon>Bacillota</taxon>
        <taxon>Bacilli</taxon>
        <taxon>Bacillales</taxon>
        <taxon>Bacillaceae</taxon>
        <taxon>Bacillus</taxon>
        <taxon>Bacillus cereus group</taxon>
    </lineage>
</organism>
<evidence type="ECO:0000313" key="4">
    <source>
        <dbReference type="EMBL" id="PGY99056.1"/>
    </source>
</evidence>
<reference evidence="5 6" key="1">
    <citation type="submission" date="2017-09" db="EMBL/GenBank/DDBJ databases">
        <title>Large-scale bioinformatics analysis of Bacillus genomes uncovers conserved roles of natural products in bacterial physiology.</title>
        <authorList>
            <consortium name="Agbiome Team Llc"/>
            <person name="Bleich R.M."/>
            <person name="Grubbs K.J."/>
            <person name="Santa Maria K.C."/>
            <person name="Allen S.E."/>
            <person name="Farag S."/>
            <person name="Shank E.A."/>
            <person name="Bowers A."/>
        </authorList>
    </citation>
    <scope>NUCLEOTIDE SEQUENCE [LARGE SCALE GENOMIC DNA]</scope>
    <source>
        <strain evidence="4 6">AFS030179</strain>
        <strain evidence="3 7">AFS085496</strain>
        <strain evidence="2 5">AFS094940</strain>
    </source>
</reference>
<feature type="signal peptide" evidence="1">
    <location>
        <begin position="1"/>
        <end position="28"/>
    </location>
</feature>
<accession>A0A9X4WV01</accession>
<evidence type="ECO:0000313" key="7">
    <source>
        <dbReference type="Proteomes" id="UP000224003"/>
    </source>
</evidence>